<evidence type="ECO:0000313" key="4">
    <source>
        <dbReference type="Proteomes" id="UP000320393"/>
    </source>
</evidence>
<evidence type="ECO:0000259" key="1">
    <source>
        <dbReference type="Pfam" id="PF00534"/>
    </source>
</evidence>
<dbReference type="Gene3D" id="3.40.50.2000">
    <property type="entry name" value="Glycogen Phosphorylase B"/>
    <property type="match status" value="2"/>
</dbReference>
<accession>A0A537M4C9</accession>
<sequence length="385" mass="41116">MGPSVLLVTNEYPPEVTAGTALSTRFLAEELAARGHRVTVVVNSRRTAAARETAGSLEVIRLRPLQVPLTRMAQRAALIANIARRIRPDIIQGQSLSCGCLALVAGRALRIPSVVYVQGLDLYQSGPWARRTYLRWALGHCDGVAAVTPDLQAKARALSGREGAVIPHGLRLQASHQLDRQAARAQAGLPQADQVVLFVGRLVALKGVVHLLGALPRVLAARPEARLVVVGDGEERPYLEQLARALHLTYRVSFVGAREHGEVIRYMRAADVFVVPSLIESFGIVLVEAMSCGLPIVASNVMGIPAVVEDGVNGLLVPPGDEAALAAGMIRLLTDPAARTQIADRNLEKAADYVLPRIADRFLALWRAAGAGPGPHNPSGWGART</sequence>
<gene>
    <name evidence="3" type="ORF">E6H02_02460</name>
</gene>
<dbReference type="GO" id="GO:0016757">
    <property type="term" value="F:glycosyltransferase activity"/>
    <property type="evidence" value="ECO:0007669"/>
    <property type="project" value="InterPro"/>
</dbReference>
<keyword evidence="3" id="KW-0808">Transferase</keyword>
<dbReference type="Pfam" id="PF13439">
    <property type="entry name" value="Glyco_transf_4"/>
    <property type="match status" value="1"/>
</dbReference>
<dbReference type="InterPro" id="IPR001296">
    <property type="entry name" value="Glyco_trans_1"/>
</dbReference>
<dbReference type="InterPro" id="IPR028098">
    <property type="entry name" value="Glyco_trans_4-like_N"/>
</dbReference>
<evidence type="ECO:0000259" key="2">
    <source>
        <dbReference type="Pfam" id="PF13439"/>
    </source>
</evidence>
<organism evidence="3 4">
    <name type="scientific">Candidatus Segetimicrobium genomatis</name>
    <dbReference type="NCBI Taxonomy" id="2569760"/>
    <lineage>
        <taxon>Bacteria</taxon>
        <taxon>Bacillati</taxon>
        <taxon>Candidatus Sysuimicrobiota</taxon>
        <taxon>Candidatus Sysuimicrobiia</taxon>
        <taxon>Candidatus Sysuimicrobiales</taxon>
        <taxon>Candidatus Segetimicrobiaceae</taxon>
        <taxon>Candidatus Segetimicrobium</taxon>
    </lineage>
</organism>
<feature type="domain" description="Glycosyltransferase subfamily 4-like N-terminal" evidence="2">
    <location>
        <begin position="19"/>
        <end position="172"/>
    </location>
</feature>
<dbReference type="InterPro" id="IPR050194">
    <property type="entry name" value="Glycosyltransferase_grp1"/>
</dbReference>
<dbReference type="SUPFAM" id="SSF53756">
    <property type="entry name" value="UDP-Glycosyltransferase/glycogen phosphorylase"/>
    <property type="match status" value="1"/>
</dbReference>
<protein>
    <submittedName>
        <fullName evidence="3">Glycosyltransferase family 4 protein</fullName>
    </submittedName>
</protein>
<dbReference type="PANTHER" id="PTHR45947">
    <property type="entry name" value="SULFOQUINOVOSYL TRANSFERASE SQD2"/>
    <property type="match status" value="1"/>
</dbReference>
<dbReference type="AlphaFoldDB" id="A0A537M4C9"/>
<reference evidence="3 4" key="1">
    <citation type="journal article" date="2019" name="Nat. Microbiol.">
        <title>Mediterranean grassland soil C-N compound turnover is dependent on rainfall and depth, and is mediated by genomically divergent microorganisms.</title>
        <authorList>
            <person name="Diamond S."/>
            <person name="Andeer P.F."/>
            <person name="Li Z."/>
            <person name="Crits-Christoph A."/>
            <person name="Burstein D."/>
            <person name="Anantharaman K."/>
            <person name="Lane K.R."/>
            <person name="Thomas B.C."/>
            <person name="Pan C."/>
            <person name="Northen T.R."/>
            <person name="Banfield J.F."/>
        </authorList>
    </citation>
    <scope>NUCLEOTIDE SEQUENCE [LARGE SCALE GENOMIC DNA]</scope>
    <source>
        <strain evidence="3">NP_5</strain>
    </source>
</reference>
<dbReference type="Proteomes" id="UP000320393">
    <property type="component" value="Unassembled WGS sequence"/>
</dbReference>
<dbReference type="Pfam" id="PF00534">
    <property type="entry name" value="Glycos_transf_1"/>
    <property type="match status" value="1"/>
</dbReference>
<dbReference type="PANTHER" id="PTHR45947:SF3">
    <property type="entry name" value="SULFOQUINOVOSYL TRANSFERASE SQD2"/>
    <property type="match status" value="1"/>
</dbReference>
<feature type="domain" description="Glycosyl transferase family 1" evidence="1">
    <location>
        <begin position="179"/>
        <end position="344"/>
    </location>
</feature>
<name>A0A537M4C9_9BACT</name>
<dbReference type="CDD" id="cd03801">
    <property type="entry name" value="GT4_PimA-like"/>
    <property type="match status" value="1"/>
</dbReference>
<proteinExistence type="predicted"/>
<evidence type="ECO:0000313" key="3">
    <source>
        <dbReference type="EMBL" id="TMJ15108.1"/>
    </source>
</evidence>
<comment type="caution">
    <text evidence="3">The sequence shown here is derived from an EMBL/GenBank/DDBJ whole genome shotgun (WGS) entry which is preliminary data.</text>
</comment>
<dbReference type="EMBL" id="VBAM01000073">
    <property type="protein sequence ID" value="TMJ15108.1"/>
    <property type="molecule type" value="Genomic_DNA"/>
</dbReference>